<gene>
    <name evidence="2" type="ORF">DAEQUDRAFT_732437</name>
</gene>
<evidence type="ECO:0000313" key="3">
    <source>
        <dbReference type="Proteomes" id="UP000076727"/>
    </source>
</evidence>
<evidence type="ECO:0000256" key="1">
    <source>
        <dbReference type="SAM" id="MobiDB-lite"/>
    </source>
</evidence>
<proteinExistence type="predicted"/>
<dbReference type="AlphaFoldDB" id="A0A165LLT7"/>
<dbReference type="STRING" id="1314783.A0A165LLT7"/>
<feature type="compositionally biased region" description="Polar residues" evidence="1">
    <location>
        <begin position="7"/>
        <end position="20"/>
    </location>
</feature>
<dbReference type="OrthoDB" id="2142040at2759"/>
<name>A0A165LLT7_9APHY</name>
<evidence type="ECO:0000313" key="2">
    <source>
        <dbReference type="EMBL" id="KZT64587.1"/>
    </source>
</evidence>
<sequence>MAYLLPQNGTSPSLSSNLSNGRALPEDDTSHASDQQDASLPKADGSSLLVHSMMNNGSVDPPTASDEDDFTDRDDGYAGLMRRTGQTSSTIRGSLSVPRTTGASGLPTVLSLPTMPVSFAASRVPIAAQTSHKPDIQSALHAADTDTPAAPMPRHTAEVTPRRLPRACTEGNGVVSERVDPSRAGAAPRAQQLSAGPSRATYAHRSTPPHAAPVAPSCPLQRSCTCANLPSTLDISSSYRVMLLRRMSGGDFPVPEQSAVEMAPTPRHVQEVIVDYVASSGLQENFQGNQTFLDTVAERVANLPVNDPHSFPVSEDNTRRITWLSMYQPIIYCDDSSSMLGERWILQRDLVNRIASIVTRVVPDNYGVWLRFINSLASWDNLPYADVLRRVDSVRPAGGTPLGTTLRSRILQPLVYDVLQQTSHRRLERPLLICVITDGCPTDGTAFENAIVECRRFLTDAGCQPTQVLFCVNQIGDATSSVVFLDRLRNNQEIQDVVHCTTGRLDAKFRELRENERKLEEWLLKTLSDPIMPNVTTDVRGQRHV</sequence>
<accession>A0A165LLT7</accession>
<organism evidence="2 3">
    <name type="scientific">Daedalea quercina L-15889</name>
    <dbReference type="NCBI Taxonomy" id="1314783"/>
    <lineage>
        <taxon>Eukaryota</taxon>
        <taxon>Fungi</taxon>
        <taxon>Dikarya</taxon>
        <taxon>Basidiomycota</taxon>
        <taxon>Agaricomycotina</taxon>
        <taxon>Agaricomycetes</taxon>
        <taxon>Polyporales</taxon>
        <taxon>Fomitopsis</taxon>
    </lineage>
</organism>
<reference evidence="2 3" key="1">
    <citation type="journal article" date="2016" name="Mol. Biol. Evol.">
        <title>Comparative Genomics of Early-Diverging Mushroom-Forming Fungi Provides Insights into the Origins of Lignocellulose Decay Capabilities.</title>
        <authorList>
            <person name="Nagy L.G."/>
            <person name="Riley R."/>
            <person name="Tritt A."/>
            <person name="Adam C."/>
            <person name="Daum C."/>
            <person name="Floudas D."/>
            <person name="Sun H."/>
            <person name="Yadav J.S."/>
            <person name="Pangilinan J."/>
            <person name="Larsson K.H."/>
            <person name="Matsuura K."/>
            <person name="Barry K."/>
            <person name="Labutti K."/>
            <person name="Kuo R."/>
            <person name="Ohm R.A."/>
            <person name="Bhattacharya S.S."/>
            <person name="Shirouzu T."/>
            <person name="Yoshinaga Y."/>
            <person name="Martin F.M."/>
            <person name="Grigoriev I.V."/>
            <person name="Hibbett D.S."/>
        </authorList>
    </citation>
    <scope>NUCLEOTIDE SEQUENCE [LARGE SCALE GENOMIC DNA]</scope>
    <source>
        <strain evidence="2 3">L-15889</strain>
    </source>
</reference>
<feature type="region of interest" description="Disordered" evidence="1">
    <location>
        <begin position="180"/>
        <end position="208"/>
    </location>
</feature>
<dbReference type="Proteomes" id="UP000076727">
    <property type="component" value="Unassembled WGS sequence"/>
</dbReference>
<dbReference type="EMBL" id="KV429124">
    <property type="protein sequence ID" value="KZT64587.1"/>
    <property type="molecule type" value="Genomic_DNA"/>
</dbReference>
<feature type="compositionally biased region" description="Polar residues" evidence="1">
    <location>
        <begin position="84"/>
        <end position="100"/>
    </location>
</feature>
<dbReference type="PANTHER" id="PTHR34706">
    <property type="entry name" value="SLR1338 PROTEIN"/>
    <property type="match status" value="1"/>
</dbReference>
<dbReference type="SUPFAM" id="SSF53300">
    <property type="entry name" value="vWA-like"/>
    <property type="match status" value="1"/>
</dbReference>
<evidence type="ECO:0008006" key="4">
    <source>
        <dbReference type="Google" id="ProtNLM"/>
    </source>
</evidence>
<keyword evidence="3" id="KW-1185">Reference proteome</keyword>
<dbReference type="InterPro" id="IPR036465">
    <property type="entry name" value="vWFA_dom_sf"/>
</dbReference>
<dbReference type="Gene3D" id="3.40.50.410">
    <property type="entry name" value="von Willebrand factor, type A domain"/>
    <property type="match status" value="1"/>
</dbReference>
<protein>
    <recommendedName>
        <fullName evidence="4">VWFA domain-containing protein</fullName>
    </recommendedName>
</protein>
<feature type="region of interest" description="Disordered" evidence="1">
    <location>
        <begin position="1"/>
        <end position="100"/>
    </location>
</feature>
<dbReference type="PANTHER" id="PTHR34706:SF3">
    <property type="entry name" value="ANKYRIN REPEAT PROTEIN (AFU_ORTHOLOGUE AFUA_7G06200)"/>
    <property type="match status" value="1"/>
</dbReference>